<evidence type="ECO:0000256" key="1">
    <source>
        <dbReference type="SAM" id="MobiDB-lite"/>
    </source>
</evidence>
<feature type="region of interest" description="Disordered" evidence="1">
    <location>
        <begin position="65"/>
        <end position="199"/>
    </location>
</feature>
<gene>
    <name evidence="2" type="ORF">Egran_02713</name>
</gene>
<dbReference type="PANTHER" id="PTHR42053">
    <property type="match status" value="1"/>
</dbReference>
<protein>
    <submittedName>
        <fullName evidence="2">Uncharacterized protein</fullName>
    </submittedName>
</protein>
<comment type="caution">
    <text evidence="2">The sequence shown here is derived from an EMBL/GenBank/DDBJ whole genome shotgun (WGS) entry which is preliminary data.</text>
</comment>
<dbReference type="AlphaFoldDB" id="A0A232LZH1"/>
<feature type="compositionally biased region" description="Basic residues" evidence="1">
    <location>
        <begin position="190"/>
        <end position="199"/>
    </location>
</feature>
<feature type="compositionally biased region" description="Polar residues" evidence="1">
    <location>
        <begin position="78"/>
        <end position="91"/>
    </location>
</feature>
<feature type="compositionally biased region" description="Low complexity" evidence="1">
    <location>
        <begin position="120"/>
        <end position="131"/>
    </location>
</feature>
<feature type="compositionally biased region" description="Polar residues" evidence="1">
    <location>
        <begin position="132"/>
        <end position="150"/>
    </location>
</feature>
<dbReference type="PANTHER" id="PTHR42053:SF2">
    <property type="match status" value="1"/>
</dbReference>
<dbReference type="OrthoDB" id="5405654at2759"/>
<feature type="region of interest" description="Disordered" evidence="1">
    <location>
        <begin position="1"/>
        <end position="46"/>
    </location>
</feature>
<dbReference type="Proteomes" id="UP000243515">
    <property type="component" value="Unassembled WGS sequence"/>
</dbReference>
<accession>A0A232LZH1</accession>
<sequence>MSPPKPILHPLQTPKSATFPSELHKSSESLPSEVKREDASSTPITPPVAYTEFLKALTPIFTSPASPGASFPRFPGEKSTSQPSTATSGTFPSEAFRPLSATFPPQSPSVPPSSAKRLSLRNPLRLSPVLSYSPTGESPKTASTIRSPFSPSDWKTRFFDAPRSAQPMSVRQVVTRTVTFKRTPLDPPPKGKRRKTNES</sequence>
<organism evidence="2 3">
    <name type="scientific">Elaphomyces granulatus</name>
    <dbReference type="NCBI Taxonomy" id="519963"/>
    <lineage>
        <taxon>Eukaryota</taxon>
        <taxon>Fungi</taxon>
        <taxon>Dikarya</taxon>
        <taxon>Ascomycota</taxon>
        <taxon>Pezizomycotina</taxon>
        <taxon>Eurotiomycetes</taxon>
        <taxon>Eurotiomycetidae</taxon>
        <taxon>Eurotiales</taxon>
        <taxon>Elaphomycetaceae</taxon>
        <taxon>Elaphomyces</taxon>
    </lineage>
</organism>
<name>A0A232LZH1_9EURO</name>
<dbReference type="EMBL" id="NPHW01003483">
    <property type="protein sequence ID" value="OXV09522.1"/>
    <property type="molecule type" value="Genomic_DNA"/>
</dbReference>
<proteinExistence type="predicted"/>
<evidence type="ECO:0000313" key="2">
    <source>
        <dbReference type="EMBL" id="OXV09522.1"/>
    </source>
</evidence>
<feature type="compositionally biased region" description="Basic and acidic residues" evidence="1">
    <location>
        <begin position="22"/>
        <end position="39"/>
    </location>
</feature>
<feature type="compositionally biased region" description="Polar residues" evidence="1">
    <location>
        <begin position="166"/>
        <end position="180"/>
    </location>
</feature>
<keyword evidence="3" id="KW-1185">Reference proteome</keyword>
<reference evidence="2 3" key="1">
    <citation type="journal article" date="2015" name="Environ. Microbiol.">
        <title>Metagenome sequence of Elaphomyces granulatus from sporocarp tissue reveals Ascomycota ectomycorrhizal fingerprints of genome expansion and a Proteobacteria-rich microbiome.</title>
        <authorList>
            <person name="Quandt C.A."/>
            <person name="Kohler A."/>
            <person name="Hesse C.N."/>
            <person name="Sharpton T.J."/>
            <person name="Martin F."/>
            <person name="Spatafora J.W."/>
        </authorList>
    </citation>
    <scope>NUCLEOTIDE SEQUENCE [LARGE SCALE GENOMIC DNA]</scope>
    <source>
        <strain evidence="2 3">OSC145934</strain>
    </source>
</reference>
<evidence type="ECO:0000313" key="3">
    <source>
        <dbReference type="Proteomes" id="UP000243515"/>
    </source>
</evidence>